<dbReference type="EMBL" id="CP054139">
    <property type="protein sequence ID" value="QKJ29373.1"/>
    <property type="molecule type" value="Genomic_DNA"/>
</dbReference>
<evidence type="ECO:0000256" key="6">
    <source>
        <dbReference type="SAM" id="SignalP"/>
    </source>
</evidence>
<keyword evidence="3 6" id="KW-0732">Signal</keyword>
<dbReference type="Gene3D" id="1.25.40.390">
    <property type="match status" value="1"/>
</dbReference>
<gene>
    <name evidence="9" type="ORF">HQ865_06250</name>
</gene>
<evidence type="ECO:0000256" key="2">
    <source>
        <dbReference type="ARBA" id="ARBA00006275"/>
    </source>
</evidence>
<evidence type="ECO:0000259" key="8">
    <source>
        <dbReference type="Pfam" id="PF14322"/>
    </source>
</evidence>
<comment type="subcellular location">
    <subcellularLocation>
        <location evidence="1">Cell outer membrane</location>
    </subcellularLocation>
</comment>
<feature type="chain" id="PRO_5028976343" evidence="6">
    <location>
        <begin position="23"/>
        <end position="546"/>
    </location>
</feature>
<keyword evidence="5" id="KW-0998">Cell outer membrane</keyword>
<dbReference type="Pfam" id="PF07980">
    <property type="entry name" value="SusD_RagB"/>
    <property type="match status" value="1"/>
</dbReference>
<evidence type="ECO:0000313" key="10">
    <source>
        <dbReference type="Proteomes" id="UP000505355"/>
    </source>
</evidence>
<name>A0A7D4TLM1_9SPHI</name>
<dbReference type="Proteomes" id="UP000505355">
    <property type="component" value="Chromosome"/>
</dbReference>
<dbReference type="AlphaFoldDB" id="A0A7D4TLM1"/>
<evidence type="ECO:0000256" key="4">
    <source>
        <dbReference type="ARBA" id="ARBA00023136"/>
    </source>
</evidence>
<evidence type="ECO:0000256" key="5">
    <source>
        <dbReference type="ARBA" id="ARBA00023237"/>
    </source>
</evidence>
<comment type="similarity">
    <text evidence="2">Belongs to the SusD family.</text>
</comment>
<feature type="domain" description="SusD-like N-terminal" evidence="8">
    <location>
        <begin position="41"/>
        <end position="204"/>
    </location>
</feature>
<protein>
    <submittedName>
        <fullName evidence="9">RagB/SusD family nutrient uptake outer membrane protein</fullName>
    </submittedName>
</protein>
<feature type="signal peptide" evidence="6">
    <location>
        <begin position="1"/>
        <end position="22"/>
    </location>
</feature>
<dbReference type="Pfam" id="PF14322">
    <property type="entry name" value="SusD-like_3"/>
    <property type="match status" value="1"/>
</dbReference>
<keyword evidence="10" id="KW-1185">Reference proteome</keyword>
<dbReference type="SUPFAM" id="SSF48452">
    <property type="entry name" value="TPR-like"/>
    <property type="match status" value="1"/>
</dbReference>
<evidence type="ECO:0000256" key="3">
    <source>
        <dbReference type="ARBA" id="ARBA00022729"/>
    </source>
</evidence>
<dbReference type="RefSeq" id="WP_173414067.1">
    <property type="nucleotide sequence ID" value="NZ_CP054139.1"/>
</dbReference>
<organism evidence="9 10">
    <name type="scientific">Mucilaginibacter mali</name>
    <dbReference type="NCBI Taxonomy" id="2740462"/>
    <lineage>
        <taxon>Bacteria</taxon>
        <taxon>Pseudomonadati</taxon>
        <taxon>Bacteroidota</taxon>
        <taxon>Sphingobacteriia</taxon>
        <taxon>Sphingobacteriales</taxon>
        <taxon>Sphingobacteriaceae</taxon>
        <taxon>Mucilaginibacter</taxon>
    </lineage>
</organism>
<reference evidence="9 10" key="1">
    <citation type="submission" date="2020-05" db="EMBL/GenBank/DDBJ databases">
        <title>Mucilaginibacter mali sp. nov.</title>
        <authorList>
            <person name="Kim H.S."/>
            <person name="Lee K.C."/>
            <person name="Suh M.K."/>
            <person name="Kim J.-S."/>
            <person name="Han K.-I."/>
            <person name="Eom M.K."/>
            <person name="Shin Y.K."/>
            <person name="Lee J.-S."/>
        </authorList>
    </citation>
    <scope>NUCLEOTIDE SEQUENCE [LARGE SCALE GENOMIC DNA]</scope>
    <source>
        <strain evidence="9 10">G2-14</strain>
    </source>
</reference>
<proteinExistence type="inferred from homology"/>
<dbReference type="KEGG" id="mmab:HQ865_06250"/>
<dbReference type="GO" id="GO:0009279">
    <property type="term" value="C:cell outer membrane"/>
    <property type="evidence" value="ECO:0007669"/>
    <property type="project" value="UniProtKB-SubCell"/>
</dbReference>
<dbReference type="InterPro" id="IPR033985">
    <property type="entry name" value="SusD-like_N"/>
</dbReference>
<feature type="domain" description="RagB/SusD" evidence="7">
    <location>
        <begin position="258"/>
        <end position="543"/>
    </location>
</feature>
<evidence type="ECO:0000256" key="1">
    <source>
        <dbReference type="ARBA" id="ARBA00004442"/>
    </source>
</evidence>
<dbReference type="InterPro" id="IPR012944">
    <property type="entry name" value="SusD_RagB_dom"/>
</dbReference>
<evidence type="ECO:0000259" key="7">
    <source>
        <dbReference type="Pfam" id="PF07980"/>
    </source>
</evidence>
<dbReference type="InterPro" id="IPR011990">
    <property type="entry name" value="TPR-like_helical_dom_sf"/>
</dbReference>
<keyword evidence="4" id="KW-0472">Membrane</keyword>
<accession>A0A7D4TLM1</accession>
<sequence length="546" mass="61095">MKKLITYIAAILVLILAHSCKLDEVNRSSVTSDKYFVTQDSYEELVNETYRYLRPLLQNTGHMWYGTDMYDRTGVVDDTQLPINDYTVFTGNESQSWWTDNYNLITKANTALSRGAAIQSSIDPKVYATRTGELLALRAYAYLNLVESFGDVPLITSEVTDATYNFTRAPEADVYKQMVGDLNQAINQLPADPSDYGRVAQAMAQHLLGKVLLTRSYKTYAQPTDLAGAVSALQVAMNKSTLTTWETLFGDQYTVGNKEVIFAVRYSSTDANNKNGNNLYQQFKFWTDRFPGGALAAPYWRQDASYQPTSYVFNLYSANDFRASERFLQRHIVAATNNAAGTNGAIKTGDVVIYLPQVAMTDAEITAYKAANKPTYYVVNPNQYHTFFGSNVIYPIIWKFYDPTVVVYTNAGVDPQGHRDTYVFRRAETMLLLAEAYVKQGQGAQATALINQLRQRAKLSGSDLLAGNATITDVLDESARELFGESNRWMDLKRTGTLLTRAAQYNAFTAHNHPTAIDTKYLVRPIPVTEIVRSPTLTQNPGYPGK</sequence>
<evidence type="ECO:0000313" key="9">
    <source>
        <dbReference type="EMBL" id="QKJ29373.1"/>
    </source>
</evidence>